<keyword evidence="2" id="KW-1185">Reference proteome</keyword>
<dbReference type="EMBL" id="JALBWM010000185">
    <property type="protein sequence ID" value="MCO1336742.1"/>
    <property type="molecule type" value="Genomic_DNA"/>
</dbReference>
<protein>
    <submittedName>
        <fullName evidence="1">Phage tail assembly chaperone family protein, TAC</fullName>
    </submittedName>
</protein>
<name>A0A9X2EQV4_9GAMM</name>
<organism evidence="1 2">
    <name type="scientific">Microbulbifer okhotskensis</name>
    <dbReference type="NCBI Taxonomy" id="2926617"/>
    <lineage>
        <taxon>Bacteria</taxon>
        <taxon>Pseudomonadati</taxon>
        <taxon>Pseudomonadota</taxon>
        <taxon>Gammaproteobacteria</taxon>
        <taxon>Cellvibrionales</taxon>
        <taxon>Microbulbiferaceae</taxon>
        <taxon>Microbulbifer</taxon>
    </lineage>
</organism>
<accession>A0A9X2EQV4</accession>
<gene>
    <name evidence="1" type="ORF">MO867_20655</name>
</gene>
<sequence>MQLTIESLQQQGSFSGAPLERSITWKQGEQELTATVYVRRLSYYSAVSDVAALRGEGDVIAGRIAACVVDAEGKPVFTPEDITGEADPERGPLNANLTQALLLEIGAVNNLGKAQSSAS</sequence>
<dbReference type="RefSeq" id="WP_252472629.1">
    <property type="nucleotide sequence ID" value="NZ_JALBWM010000185.1"/>
</dbReference>
<reference evidence="1" key="1">
    <citation type="journal article" date="2022" name="Arch. Microbiol.">
        <title>Microbulbifer okhotskensis sp. nov., isolated from a deep bottom sediment of the Okhotsk Sea.</title>
        <authorList>
            <person name="Romanenko L."/>
            <person name="Kurilenko V."/>
            <person name="Otstavnykh N."/>
            <person name="Velansky P."/>
            <person name="Isaeva M."/>
            <person name="Mikhailov V."/>
        </authorList>
    </citation>
    <scope>NUCLEOTIDE SEQUENCE</scope>
    <source>
        <strain evidence="1">OS29</strain>
    </source>
</reference>
<comment type="caution">
    <text evidence="1">The sequence shown here is derived from an EMBL/GenBank/DDBJ whole genome shotgun (WGS) entry which is preliminary data.</text>
</comment>
<dbReference type="Proteomes" id="UP001139028">
    <property type="component" value="Unassembled WGS sequence"/>
</dbReference>
<dbReference type="Pfam" id="PF16459">
    <property type="entry name" value="Phage_TAC_13"/>
    <property type="match status" value="1"/>
</dbReference>
<evidence type="ECO:0000313" key="1">
    <source>
        <dbReference type="EMBL" id="MCO1336742.1"/>
    </source>
</evidence>
<evidence type="ECO:0000313" key="2">
    <source>
        <dbReference type="Proteomes" id="UP001139028"/>
    </source>
</evidence>
<dbReference type="AlphaFoldDB" id="A0A9X2EQV4"/>
<proteinExistence type="predicted"/>
<dbReference type="InterPro" id="IPR024410">
    <property type="entry name" value="Phage_TAC_12"/>
</dbReference>